<gene>
    <name evidence="7" type="ORF">F8566_02795</name>
</gene>
<reference evidence="7 8" key="1">
    <citation type="submission" date="2019-09" db="EMBL/GenBank/DDBJ databases">
        <title>Actinomadura physcomitrii sp. nov., a novel actinomycete isolated from moss [Physcomitrium sphaericum (Ludw) Fuernr].</title>
        <authorList>
            <person name="Zhuang X."/>
            <person name="Liu C."/>
        </authorList>
    </citation>
    <scope>NUCLEOTIDE SEQUENCE [LARGE SCALE GENOMIC DNA]</scope>
    <source>
        <strain evidence="7 8">HMC1</strain>
    </source>
</reference>
<dbReference type="AlphaFoldDB" id="A0A6H9Z904"/>
<evidence type="ECO:0000256" key="2">
    <source>
        <dbReference type="ARBA" id="ARBA00008072"/>
    </source>
</evidence>
<evidence type="ECO:0000256" key="5">
    <source>
        <dbReference type="ARBA" id="ARBA00023002"/>
    </source>
</evidence>
<protein>
    <submittedName>
        <fullName evidence="7">Zinc-binding dehydrogenase</fullName>
    </submittedName>
</protein>
<evidence type="ECO:0000259" key="6">
    <source>
        <dbReference type="Pfam" id="PF00107"/>
    </source>
</evidence>
<dbReference type="PANTHER" id="PTHR43350">
    <property type="entry name" value="NAD-DEPENDENT ALCOHOL DEHYDROGENASE"/>
    <property type="match status" value="1"/>
</dbReference>
<keyword evidence="5" id="KW-0560">Oxidoreductase</keyword>
<dbReference type="OrthoDB" id="241504at2"/>
<sequence>MCGNGLRTTFGILVPGLIDTTLRAERMVPKPSTGAVPSHRQSQSVLARIATVRAVTGLCRLGAGSGVGLLRLAEPADLPEGAAACVADRADPEDPRRLPRHLRGPARARRADPGQWLDGVARHGGDADATPSQIIAIDLADSRLEAAKQFGASVTVNNGRQDPLAVVRELTGGLGADTTIEAVGVPDTFELAVALARRRS</sequence>
<dbReference type="EMBL" id="WBMT01000001">
    <property type="protein sequence ID" value="KAB2352796.1"/>
    <property type="molecule type" value="Genomic_DNA"/>
</dbReference>
<dbReference type="Gene3D" id="3.40.50.720">
    <property type="entry name" value="NAD(P)-binding Rossmann-like Domain"/>
    <property type="match status" value="1"/>
</dbReference>
<keyword evidence="4" id="KW-0862">Zinc</keyword>
<dbReference type="Proteomes" id="UP000468735">
    <property type="component" value="Unassembled WGS sequence"/>
</dbReference>
<feature type="domain" description="Alcohol dehydrogenase-like C-terminal" evidence="6">
    <location>
        <begin position="133"/>
        <end position="198"/>
    </location>
</feature>
<keyword evidence="8" id="KW-1185">Reference proteome</keyword>
<dbReference type="InterPro" id="IPR036291">
    <property type="entry name" value="NAD(P)-bd_dom_sf"/>
</dbReference>
<dbReference type="GO" id="GO:0016491">
    <property type="term" value="F:oxidoreductase activity"/>
    <property type="evidence" value="ECO:0007669"/>
    <property type="project" value="UniProtKB-KW"/>
</dbReference>
<keyword evidence="3" id="KW-0479">Metal-binding</keyword>
<dbReference type="PANTHER" id="PTHR43350:SF17">
    <property type="entry name" value="NAD-DEPENDENT ALCOHOL DEHYDROGENASE"/>
    <property type="match status" value="1"/>
</dbReference>
<evidence type="ECO:0000256" key="4">
    <source>
        <dbReference type="ARBA" id="ARBA00022833"/>
    </source>
</evidence>
<name>A0A6H9Z904_9ACTN</name>
<accession>A0A6H9Z904</accession>
<dbReference type="Pfam" id="PF00107">
    <property type="entry name" value="ADH_zinc_N"/>
    <property type="match status" value="1"/>
</dbReference>
<evidence type="ECO:0000313" key="8">
    <source>
        <dbReference type="Proteomes" id="UP000468735"/>
    </source>
</evidence>
<dbReference type="SUPFAM" id="SSF51735">
    <property type="entry name" value="NAD(P)-binding Rossmann-fold domains"/>
    <property type="match status" value="1"/>
</dbReference>
<dbReference type="InterPro" id="IPR013149">
    <property type="entry name" value="ADH-like_C"/>
</dbReference>
<organism evidence="7 8">
    <name type="scientific">Actinomadura rudentiformis</name>
    <dbReference type="NCBI Taxonomy" id="359158"/>
    <lineage>
        <taxon>Bacteria</taxon>
        <taxon>Bacillati</taxon>
        <taxon>Actinomycetota</taxon>
        <taxon>Actinomycetes</taxon>
        <taxon>Streptosporangiales</taxon>
        <taxon>Thermomonosporaceae</taxon>
        <taxon>Actinomadura</taxon>
    </lineage>
</organism>
<evidence type="ECO:0000313" key="7">
    <source>
        <dbReference type="EMBL" id="KAB2352796.1"/>
    </source>
</evidence>
<comment type="caution">
    <text evidence="7">The sequence shown here is derived from an EMBL/GenBank/DDBJ whole genome shotgun (WGS) entry which is preliminary data.</text>
</comment>
<evidence type="ECO:0000256" key="3">
    <source>
        <dbReference type="ARBA" id="ARBA00022723"/>
    </source>
</evidence>
<proteinExistence type="inferred from homology"/>
<comment type="cofactor">
    <cofactor evidence="1">
        <name>Zn(2+)</name>
        <dbReference type="ChEBI" id="CHEBI:29105"/>
    </cofactor>
</comment>
<evidence type="ECO:0000256" key="1">
    <source>
        <dbReference type="ARBA" id="ARBA00001947"/>
    </source>
</evidence>
<comment type="similarity">
    <text evidence="2">Belongs to the zinc-containing alcohol dehydrogenase family.</text>
</comment>
<dbReference type="GO" id="GO:0046872">
    <property type="term" value="F:metal ion binding"/>
    <property type="evidence" value="ECO:0007669"/>
    <property type="project" value="UniProtKB-KW"/>
</dbReference>